<evidence type="ECO:0000313" key="2">
    <source>
        <dbReference type="EMBL" id="PNR42426.1"/>
    </source>
</evidence>
<dbReference type="AlphaFoldDB" id="A0A2K1JM23"/>
<protein>
    <submittedName>
        <fullName evidence="2 3">Uncharacterized protein</fullName>
    </submittedName>
</protein>
<dbReference type="PaxDb" id="3218-PP1S5_228V6.1"/>
<dbReference type="Gramene" id="Pp3c13_11970V3.2">
    <property type="protein sequence ID" value="PAC:32929953.CDS.1"/>
    <property type="gene ID" value="Pp3c13_11970"/>
</dbReference>
<dbReference type="InParanoid" id="A0A2K1JM23"/>
<gene>
    <name evidence="2" type="ORF">PHYPA_017255</name>
</gene>
<feature type="region of interest" description="Disordered" evidence="1">
    <location>
        <begin position="23"/>
        <end position="61"/>
    </location>
</feature>
<proteinExistence type="predicted"/>
<keyword evidence="4" id="KW-1185">Reference proteome</keyword>
<dbReference type="EnsemblPlants" id="Pp3c13_11970V3.2">
    <property type="protein sequence ID" value="PAC:32929953.CDS.1"/>
    <property type="gene ID" value="Pp3c13_11970"/>
</dbReference>
<sequence>MTRASAYRDALKASWKDIMREVSEVMAESSPGEPPGGGLRSKEADNVGSQQAGRLRKGEDAILEDTNVGRFQVDSGGRSFCSLGLHPLC</sequence>
<dbReference type="Gramene" id="Pp3c13_11970V3.1">
    <property type="protein sequence ID" value="PAC:32929952.CDS.1"/>
    <property type="gene ID" value="Pp3c13_11970"/>
</dbReference>
<reference evidence="3" key="3">
    <citation type="submission" date="2020-12" db="UniProtKB">
        <authorList>
            <consortium name="EnsemblPlants"/>
        </authorList>
    </citation>
    <scope>IDENTIFICATION</scope>
</reference>
<reference evidence="2 4" key="2">
    <citation type="journal article" date="2018" name="Plant J.">
        <title>The Physcomitrella patens chromosome-scale assembly reveals moss genome structure and evolution.</title>
        <authorList>
            <person name="Lang D."/>
            <person name="Ullrich K.K."/>
            <person name="Murat F."/>
            <person name="Fuchs J."/>
            <person name="Jenkins J."/>
            <person name="Haas F.B."/>
            <person name="Piednoel M."/>
            <person name="Gundlach H."/>
            <person name="Van Bel M."/>
            <person name="Meyberg R."/>
            <person name="Vives C."/>
            <person name="Morata J."/>
            <person name="Symeonidi A."/>
            <person name="Hiss M."/>
            <person name="Muchero W."/>
            <person name="Kamisugi Y."/>
            <person name="Saleh O."/>
            <person name="Blanc G."/>
            <person name="Decker E.L."/>
            <person name="van Gessel N."/>
            <person name="Grimwood J."/>
            <person name="Hayes R.D."/>
            <person name="Graham S.W."/>
            <person name="Gunter L.E."/>
            <person name="McDaniel S.F."/>
            <person name="Hoernstein S.N.W."/>
            <person name="Larsson A."/>
            <person name="Li F.W."/>
            <person name="Perroud P.F."/>
            <person name="Phillips J."/>
            <person name="Ranjan P."/>
            <person name="Rokshar D.S."/>
            <person name="Rothfels C.J."/>
            <person name="Schneider L."/>
            <person name="Shu S."/>
            <person name="Stevenson D.W."/>
            <person name="Thummler F."/>
            <person name="Tillich M."/>
            <person name="Villarreal Aguilar J.C."/>
            <person name="Widiez T."/>
            <person name="Wong G.K."/>
            <person name="Wymore A."/>
            <person name="Zhang Y."/>
            <person name="Zimmer A.D."/>
            <person name="Quatrano R.S."/>
            <person name="Mayer K.F.X."/>
            <person name="Goodstein D."/>
            <person name="Casacuberta J.M."/>
            <person name="Vandepoele K."/>
            <person name="Reski R."/>
            <person name="Cuming A.C."/>
            <person name="Tuskan G.A."/>
            <person name="Maumus F."/>
            <person name="Salse J."/>
            <person name="Schmutz J."/>
            <person name="Rensing S.A."/>
        </authorList>
    </citation>
    <scope>NUCLEOTIDE SEQUENCE [LARGE SCALE GENOMIC DNA]</scope>
    <source>
        <strain evidence="3 4">cv. Gransden 2004</strain>
    </source>
</reference>
<accession>A0A2K1JM23</accession>
<dbReference type="EMBL" id="ABEU02000013">
    <property type="protein sequence ID" value="PNR42426.1"/>
    <property type="molecule type" value="Genomic_DNA"/>
</dbReference>
<dbReference type="Proteomes" id="UP000006727">
    <property type="component" value="Chromosome 13"/>
</dbReference>
<name>A0A2K1JM23_PHYPA</name>
<organism evidence="2">
    <name type="scientific">Physcomitrium patens</name>
    <name type="common">Spreading-leaved earth moss</name>
    <name type="synonym">Physcomitrella patens</name>
    <dbReference type="NCBI Taxonomy" id="3218"/>
    <lineage>
        <taxon>Eukaryota</taxon>
        <taxon>Viridiplantae</taxon>
        <taxon>Streptophyta</taxon>
        <taxon>Embryophyta</taxon>
        <taxon>Bryophyta</taxon>
        <taxon>Bryophytina</taxon>
        <taxon>Bryopsida</taxon>
        <taxon>Funariidae</taxon>
        <taxon>Funariales</taxon>
        <taxon>Funariaceae</taxon>
        <taxon>Physcomitrium</taxon>
    </lineage>
</organism>
<evidence type="ECO:0000256" key="1">
    <source>
        <dbReference type="SAM" id="MobiDB-lite"/>
    </source>
</evidence>
<evidence type="ECO:0000313" key="3">
    <source>
        <dbReference type="EnsemblPlants" id="PAC:32929952.CDS.1"/>
    </source>
</evidence>
<reference evidence="2 4" key="1">
    <citation type="journal article" date="2008" name="Science">
        <title>The Physcomitrella genome reveals evolutionary insights into the conquest of land by plants.</title>
        <authorList>
            <person name="Rensing S."/>
            <person name="Lang D."/>
            <person name="Zimmer A."/>
            <person name="Terry A."/>
            <person name="Salamov A."/>
            <person name="Shapiro H."/>
            <person name="Nishiyama T."/>
            <person name="Perroud P.-F."/>
            <person name="Lindquist E."/>
            <person name="Kamisugi Y."/>
            <person name="Tanahashi T."/>
            <person name="Sakakibara K."/>
            <person name="Fujita T."/>
            <person name="Oishi K."/>
            <person name="Shin-I T."/>
            <person name="Kuroki Y."/>
            <person name="Toyoda A."/>
            <person name="Suzuki Y."/>
            <person name="Hashimoto A."/>
            <person name="Yamaguchi K."/>
            <person name="Sugano A."/>
            <person name="Kohara Y."/>
            <person name="Fujiyama A."/>
            <person name="Anterola A."/>
            <person name="Aoki S."/>
            <person name="Ashton N."/>
            <person name="Barbazuk W.B."/>
            <person name="Barker E."/>
            <person name="Bennetzen J."/>
            <person name="Bezanilla M."/>
            <person name="Blankenship R."/>
            <person name="Cho S.H."/>
            <person name="Dutcher S."/>
            <person name="Estelle M."/>
            <person name="Fawcett J.A."/>
            <person name="Gundlach H."/>
            <person name="Hanada K."/>
            <person name="Heyl A."/>
            <person name="Hicks K.A."/>
            <person name="Hugh J."/>
            <person name="Lohr M."/>
            <person name="Mayer K."/>
            <person name="Melkozernov A."/>
            <person name="Murata T."/>
            <person name="Nelson D."/>
            <person name="Pils B."/>
            <person name="Prigge M."/>
            <person name="Reiss B."/>
            <person name="Renner T."/>
            <person name="Rombauts S."/>
            <person name="Rushton P."/>
            <person name="Sanderfoot A."/>
            <person name="Schween G."/>
            <person name="Shiu S.-H."/>
            <person name="Stueber K."/>
            <person name="Theodoulou F.L."/>
            <person name="Tu H."/>
            <person name="Van de Peer Y."/>
            <person name="Verrier P.J."/>
            <person name="Waters E."/>
            <person name="Wood A."/>
            <person name="Yang L."/>
            <person name="Cove D."/>
            <person name="Cuming A."/>
            <person name="Hasebe M."/>
            <person name="Lucas S."/>
            <person name="Mishler D.B."/>
            <person name="Reski R."/>
            <person name="Grigoriev I."/>
            <person name="Quatrano R.S."/>
            <person name="Boore J.L."/>
        </authorList>
    </citation>
    <scope>NUCLEOTIDE SEQUENCE [LARGE SCALE GENOMIC DNA]</scope>
    <source>
        <strain evidence="3 4">cv. Gransden 2004</strain>
    </source>
</reference>
<dbReference type="EnsemblPlants" id="Pp3c13_11970V3.1">
    <property type="protein sequence ID" value="PAC:32929952.CDS.1"/>
    <property type="gene ID" value="Pp3c13_11970"/>
</dbReference>
<evidence type="ECO:0000313" key="4">
    <source>
        <dbReference type="Proteomes" id="UP000006727"/>
    </source>
</evidence>